<dbReference type="AlphaFoldDB" id="A0A126UYV6"/>
<dbReference type="InterPro" id="IPR000836">
    <property type="entry name" value="PRTase_dom"/>
</dbReference>
<feature type="domain" description="Double zinc ribbon" evidence="3">
    <location>
        <begin position="6"/>
        <end position="64"/>
    </location>
</feature>
<name>A0A126UYV6_9RHOB</name>
<dbReference type="Gene3D" id="3.40.50.2020">
    <property type="match status" value="1"/>
</dbReference>
<feature type="domain" description="Phosphoribosyltransferase" evidence="2">
    <location>
        <begin position="176"/>
        <end position="238"/>
    </location>
</feature>
<dbReference type="PANTHER" id="PTHR47505:SF1">
    <property type="entry name" value="DNA UTILIZATION PROTEIN YHGH"/>
    <property type="match status" value="1"/>
</dbReference>
<reference evidence="4 5" key="1">
    <citation type="submission" date="2016-02" db="EMBL/GenBank/DDBJ databases">
        <title>Complete genome sequence of Halocynthiibacter arcticus PAMC 20958t from arctic marine sediment.</title>
        <authorList>
            <person name="Lee Y.M."/>
            <person name="Baek K."/>
            <person name="Lee H.K."/>
            <person name="Shin S.C."/>
        </authorList>
    </citation>
    <scope>NUCLEOTIDE SEQUENCE [LARGE SCALE GENOMIC DNA]</scope>
    <source>
        <strain evidence="4">PAMC 20958</strain>
    </source>
</reference>
<dbReference type="InterPro" id="IPR051910">
    <property type="entry name" value="ComF/GntX_DNA_util-trans"/>
</dbReference>
<evidence type="ECO:0000256" key="1">
    <source>
        <dbReference type="ARBA" id="ARBA00008007"/>
    </source>
</evidence>
<evidence type="ECO:0000313" key="4">
    <source>
        <dbReference type="EMBL" id="AML50895.1"/>
    </source>
</evidence>
<comment type="similarity">
    <text evidence="1">Belongs to the ComF/GntX family.</text>
</comment>
<sequence length="239" mass="26135">MQSPVRLFYPSQCISCGELVDSEGALCGSCWRDTHFITGTICDCCGVPLLGDSAPDEILQCDGCRDHPHVWDRGRAAFVYRDTGRKLVLGLKHGDRQELAAPASKWMARAAEDIVDDDTIVAPIPLHWSRFLKRRYNQSALLSRGIATQLGLEHCPDLLKRVRRTVSLEGLGPKERTATVSGAIAVNPKRQHLIEGRPILLVDDVLTTGATFDAAARACFASQACEVNVITLARVAQDT</sequence>
<gene>
    <name evidence="4" type="ORF">RC74_06025</name>
</gene>
<evidence type="ECO:0000313" key="5">
    <source>
        <dbReference type="Proteomes" id="UP000070371"/>
    </source>
</evidence>
<proteinExistence type="inferred from homology"/>
<dbReference type="KEGG" id="hat:RC74_06025"/>
<dbReference type="SUPFAM" id="SSF53271">
    <property type="entry name" value="PRTase-like"/>
    <property type="match status" value="1"/>
</dbReference>
<dbReference type="Pfam" id="PF18912">
    <property type="entry name" value="DZR_2"/>
    <property type="match status" value="1"/>
</dbReference>
<protein>
    <submittedName>
        <fullName evidence="4">Competence protein ComF</fullName>
    </submittedName>
</protein>
<dbReference type="STRING" id="1579316.RC74_06025"/>
<dbReference type="CDD" id="cd06223">
    <property type="entry name" value="PRTases_typeI"/>
    <property type="match status" value="1"/>
</dbReference>
<dbReference type="Proteomes" id="UP000070371">
    <property type="component" value="Chromosome"/>
</dbReference>
<keyword evidence="5" id="KW-1185">Reference proteome</keyword>
<dbReference type="Pfam" id="PF00156">
    <property type="entry name" value="Pribosyltran"/>
    <property type="match status" value="1"/>
</dbReference>
<organism evidence="4 5">
    <name type="scientific">Falsihalocynthiibacter arcticus</name>
    <dbReference type="NCBI Taxonomy" id="1579316"/>
    <lineage>
        <taxon>Bacteria</taxon>
        <taxon>Pseudomonadati</taxon>
        <taxon>Pseudomonadota</taxon>
        <taxon>Alphaproteobacteria</taxon>
        <taxon>Rhodobacterales</taxon>
        <taxon>Roseobacteraceae</taxon>
        <taxon>Falsihalocynthiibacter</taxon>
    </lineage>
</organism>
<dbReference type="InterPro" id="IPR044005">
    <property type="entry name" value="DZR_2"/>
</dbReference>
<evidence type="ECO:0000259" key="2">
    <source>
        <dbReference type="Pfam" id="PF00156"/>
    </source>
</evidence>
<evidence type="ECO:0000259" key="3">
    <source>
        <dbReference type="Pfam" id="PF18912"/>
    </source>
</evidence>
<dbReference type="PANTHER" id="PTHR47505">
    <property type="entry name" value="DNA UTILIZATION PROTEIN YHGH"/>
    <property type="match status" value="1"/>
</dbReference>
<dbReference type="OrthoDB" id="9779910at2"/>
<dbReference type="InterPro" id="IPR029057">
    <property type="entry name" value="PRTase-like"/>
</dbReference>
<accession>A0A126UYV6</accession>
<dbReference type="RefSeq" id="WP_039002836.1">
    <property type="nucleotide sequence ID" value="NZ_CP014327.1"/>
</dbReference>
<dbReference type="EMBL" id="CP014327">
    <property type="protein sequence ID" value="AML50895.1"/>
    <property type="molecule type" value="Genomic_DNA"/>
</dbReference>